<feature type="transmembrane region" description="Helical" evidence="6">
    <location>
        <begin position="746"/>
        <end position="765"/>
    </location>
</feature>
<feature type="transmembrane region" description="Helical" evidence="6">
    <location>
        <begin position="777"/>
        <end position="802"/>
    </location>
</feature>
<evidence type="ECO:0000313" key="8">
    <source>
        <dbReference type="Proteomes" id="UP001172708"/>
    </source>
</evidence>
<dbReference type="Proteomes" id="UP001172708">
    <property type="component" value="Unassembled WGS sequence"/>
</dbReference>
<feature type="transmembrane region" description="Helical" evidence="6">
    <location>
        <begin position="76"/>
        <end position="102"/>
    </location>
</feature>
<protein>
    <submittedName>
        <fullName evidence="7">Lysylphosphatidylglycerol synthase transmembrane domain-containing protein</fullName>
    </submittedName>
</protein>
<evidence type="ECO:0000256" key="6">
    <source>
        <dbReference type="SAM" id="Phobius"/>
    </source>
</evidence>
<dbReference type="Pfam" id="PF03706">
    <property type="entry name" value="LPG_synthase_TM"/>
    <property type="match status" value="1"/>
</dbReference>
<keyword evidence="4 6" id="KW-1133">Transmembrane helix</keyword>
<keyword evidence="5 6" id="KW-0472">Membrane</keyword>
<name>A0ABT8GGA3_9MICO</name>
<comment type="caution">
    <text evidence="7">The sequence shown here is derived from an EMBL/GenBank/DDBJ whole genome shotgun (WGS) entry which is preliminary data.</text>
</comment>
<dbReference type="RefSeq" id="WP_301141850.1">
    <property type="nucleotide sequence ID" value="NZ_JAUHQA010000001.1"/>
</dbReference>
<proteinExistence type="predicted"/>
<feature type="transmembrane region" description="Helical" evidence="6">
    <location>
        <begin position="627"/>
        <end position="653"/>
    </location>
</feature>
<evidence type="ECO:0000256" key="1">
    <source>
        <dbReference type="ARBA" id="ARBA00004651"/>
    </source>
</evidence>
<evidence type="ECO:0000256" key="5">
    <source>
        <dbReference type="ARBA" id="ARBA00023136"/>
    </source>
</evidence>
<feature type="transmembrane region" description="Helical" evidence="6">
    <location>
        <begin position="592"/>
        <end position="615"/>
    </location>
</feature>
<dbReference type="InterPro" id="IPR022791">
    <property type="entry name" value="L-PG_synthase/AglD"/>
</dbReference>
<dbReference type="PANTHER" id="PTHR39087">
    <property type="entry name" value="UPF0104 MEMBRANE PROTEIN MJ1595"/>
    <property type="match status" value="1"/>
</dbReference>
<evidence type="ECO:0000256" key="4">
    <source>
        <dbReference type="ARBA" id="ARBA00022989"/>
    </source>
</evidence>
<sequence length="824" mass="87112">MAADTSTQETPVPDPLAGVTIHDEPETRVHRVADLIAAIGTTVGIVLVLLLGAYSLETTQGFTEDVRGISRLLQRLLVAPVNIFSGVVTLIVPAAVIIDLAVRREPRRILEVLGAAVLAFIATVVAVITTQEFGADELVASLSVRSDGEFVIQLPAYLAAVSAMLTAAGLRTTRRVLSVSWTLLWIAAAVGIISGIVTLPAAITVVLIGRVTGLVLRWALGSTADRAYGESLVDGIRRAGFEPRTLLRADARGAYEPTDVDAVSAAVGRTRSGRVYSLTTVEGHHLIVNALDGDQHTAGFLAKLWATVRFRGIDTRAEVSLRHTAESTALASHAARTAGVRTARVLGMSQARDTMITVYQRPVASHALCDMEAEDVTDEILDAIWGEVTRAHDAGIAHRALSAQTILVGDDEATGEPMVWLTTWEMGEVAAGRLSRRLDDVQVLAATATLVGAGRAVAAAFRALDEDVLEQVAPLLQSIVLPRETRQAVRSHDKLLQQLRTLIVQRIPHASTDQQNIARFGWRTVLTFGAAVIAGGIVLAGFNAQEVVSALRESNPWWIGGAFLWSLLTFVGAAMAMLAFSPIRLPWFRVVLVQVAAAYVALAVPAGVGPAALNLRTLTKRRVAGPIAVATVALVQVSAIVVTVVGLLVLTLITGSEGTLAALPSTAVLIGVFSVAVVVALALLVPAVRRWAAAKLMPPLRQTWPRLVQVLGQPGRLLLGLGGNFVQTAAYVGAFYCTLQAFGQELAVIDVAVLFFLSNAAGAIVPTPGGLGAVEAALIAGLFSAGISLPVATPVVVIYRLITYWARVPMGYAALKFLQRKGEL</sequence>
<reference evidence="7" key="1">
    <citation type="submission" date="2023-06" db="EMBL/GenBank/DDBJ databases">
        <title>Egi l300058.</title>
        <authorList>
            <person name="Gao L."/>
            <person name="Fang B.-Z."/>
            <person name="Li W.-J."/>
        </authorList>
    </citation>
    <scope>NUCLEOTIDE SEQUENCE</scope>
    <source>
        <strain evidence="7">EGI L300058</strain>
    </source>
</reference>
<evidence type="ECO:0000256" key="2">
    <source>
        <dbReference type="ARBA" id="ARBA00022475"/>
    </source>
</evidence>
<feature type="transmembrane region" description="Helical" evidence="6">
    <location>
        <begin position="109"/>
        <end position="130"/>
    </location>
</feature>
<feature type="transmembrane region" description="Helical" evidence="6">
    <location>
        <begin position="556"/>
        <end position="580"/>
    </location>
</feature>
<feature type="transmembrane region" description="Helical" evidence="6">
    <location>
        <begin position="150"/>
        <end position="170"/>
    </location>
</feature>
<feature type="transmembrane region" description="Helical" evidence="6">
    <location>
        <begin position="520"/>
        <end position="544"/>
    </location>
</feature>
<evidence type="ECO:0000313" key="7">
    <source>
        <dbReference type="EMBL" id="MDN4480455.1"/>
    </source>
</evidence>
<dbReference type="PANTHER" id="PTHR39087:SF2">
    <property type="entry name" value="UPF0104 MEMBRANE PROTEIN MJ1595"/>
    <property type="match status" value="1"/>
</dbReference>
<keyword evidence="2" id="KW-1003">Cell membrane</keyword>
<keyword evidence="3 6" id="KW-0812">Transmembrane</keyword>
<evidence type="ECO:0000256" key="3">
    <source>
        <dbReference type="ARBA" id="ARBA00022692"/>
    </source>
</evidence>
<dbReference type="EMBL" id="JAUHQA010000001">
    <property type="protein sequence ID" value="MDN4480455.1"/>
    <property type="molecule type" value="Genomic_DNA"/>
</dbReference>
<dbReference type="NCBIfam" id="TIGR00374">
    <property type="entry name" value="flippase-like domain"/>
    <property type="match status" value="1"/>
</dbReference>
<organism evidence="7 8">
    <name type="scientific">Demequina muriae</name>
    <dbReference type="NCBI Taxonomy" id="3051664"/>
    <lineage>
        <taxon>Bacteria</taxon>
        <taxon>Bacillati</taxon>
        <taxon>Actinomycetota</taxon>
        <taxon>Actinomycetes</taxon>
        <taxon>Micrococcales</taxon>
        <taxon>Demequinaceae</taxon>
        <taxon>Demequina</taxon>
    </lineage>
</organism>
<feature type="transmembrane region" description="Helical" evidence="6">
    <location>
        <begin position="182"/>
        <end position="208"/>
    </location>
</feature>
<gene>
    <name evidence="7" type="ORF">QQX02_05910</name>
</gene>
<comment type="subcellular location">
    <subcellularLocation>
        <location evidence="1">Cell membrane</location>
        <topology evidence="1">Multi-pass membrane protein</topology>
    </subcellularLocation>
</comment>
<keyword evidence="8" id="KW-1185">Reference proteome</keyword>
<accession>A0ABT8GGA3</accession>
<feature type="transmembrane region" description="Helical" evidence="6">
    <location>
        <begin position="665"/>
        <end position="688"/>
    </location>
</feature>
<feature type="transmembrane region" description="Helical" evidence="6">
    <location>
        <begin position="35"/>
        <end position="56"/>
    </location>
</feature>